<comment type="subcellular location">
    <subcellularLocation>
        <location evidence="1">Membrane</location>
        <topology evidence="1">Multi-pass membrane protein</topology>
    </subcellularLocation>
</comment>
<evidence type="ECO:0000313" key="9">
    <source>
        <dbReference type="Proteomes" id="UP000614469"/>
    </source>
</evidence>
<dbReference type="Proteomes" id="UP000614469">
    <property type="component" value="Unassembled WGS sequence"/>
</dbReference>
<keyword evidence="3 6" id="KW-0812">Transmembrane</keyword>
<reference evidence="8 9" key="1">
    <citation type="submission" date="2020-08" db="EMBL/GenBank/DDBJ databases">
        <title>Bridging the membrane lipid divide: bacteria of the FCB group superphylum have the potential to synthesize archaeal ether lipids.</title>
        <authorList>
            <person name="Villanueva L."/>
            <person name="Von Meijenfeldt F.A.B."/>
            <person name="Westbye A.B."/>
            <person name="Yadav S."/>
            <person name="Hopmans E.C."/>
            <person name="Dutilh B.E."/>
            <person name="Sinninghe Damste J.S."/>
        </authorList>
    </citation>
    <scope>NUCLEOTIDE SEQUENCE [LARGE SCALE GENOMIC DNA]</scope>
    <source>
        <strain evidence="8">NIOZ-UU36</strain>
    </source>
</reference>
<accession>A0A8J6TEP8</accession>
<feature type="transmembrane region" description="Helical" evidence="6">
    <location>
        <begin position="90"/>
        <end position="107"/>
    </location>
</feature>
<dbReference type="PANTHER" id="PTHR43568:SF1">
    <property type="entry name" value="P PROTEIN"/>
    <property type="match status" value="1"/>
</dbReference>
<evidence type="ECO:0000259" key="7">
    <source>
        <dbReference type="Pfam" id="PF03600"/>
    </source>
</evidence>
<sequence>MDPLWLAGSIFLLTYAFIVSEKIHRTISALLGGLAMILFVLPQEQAFHSIDWNVIFLLAGMMIIANVLKETGVFQWIALKAVRLGKGDPFRVLILLSLITAFSSALLDNV</sequence>
<dbReference type="EMBL" id="JACNJN010000082">
    <property type="protein sequence ID" value="MBC8334843.1"/>
    <property type="molecule type" value="Genomic_DNA"/>
</dbReference>
<feature type="non-terminal residue" evidence="8">
    <location>
        <position position="110"/>
    </location>
</feature>
<dbReference type="Pfam" id="PF03600">
    <property type="entry name" value="CitMHS"/>
    <property type="match status" value="1"/>
</dbReference>
<evidence type="ECO:0000256" key="4">
    <source>
        <dbReference type="ARBA" id="ARBA00022989"/>
    </source>
</evidence>
<feature type="transmembrane region" description="Helical" evidence="6">
    <location>
        <begin position="26"/>
        <end position="42"/>
    </location>
</feature>
<evidence type="ECO:0000256" key="5">
    <source>
        <dbReference type="ARBA" id="ARBA00023136"/>
    </source>
</evidence>
<dbReference type="InterPro" id="IPR051475">
    <property type="entry name" value="Diverse_Ion_Transporter"/>
</dbReference>
<keyword evidence="5 6" id="KW-0472">Membrane</keyword>
<dbReference type="AlphaFoldDB" id="A0A8J6TEP8"/>
<dbReference type="GO" id="GO:0016020">
    <property type="term" value="C:membrane"/>
    <property type="evidence" value="ECO:0007669"/>
    <property type="project" value="UniProtKB-SubCell"/>
</dbReference>
<proteinExistence type="predicted"/>
<evidence type="ECO:0000256" key="1">
    <source>
        <dbReference type="ARBA" id="ARBA00004141"/>
    </source>
</evidence>
<evidence type="ECO:0000313" key="8">
    <source>
        <dbReference type="EMBL" id="MBC8334843.1"/>
    </source>
</evidence>
<evidence type="ECO:0000256" key="6">
    <source>
        <dbReference type="SAM" id="Phobius"/>
    </source>
</evidence>
<keyword evidence="2" id="KW-0813">Transport</keyword>
<feature type="transmembrane region" description="Helical" evidence="6">
    <location>
        <begin position="54"/>
        <end position="78"/>
    </location>
</feature>
<name>A0A8J6TEP8_9CHLR</name>
<gene>
    <name evidence="8" type="ORF">H8E29_06235</name>
</gene>
<organism evidence="8 9">
    <name type="scientific">Candidatus Desulfolinea nitratireducens</name>
    <dbReference type="NCBI Taxonomy" id="2841698"/>
    <lineage>
        <taxon>Bacteria</taxon>
        <taxon>Bacillati</taxon>
        <taxon>Chloroflexota</taxon>
        <taxon>Anaerolineae</taxon>
        <taxon>Anaerolineales</taxon>
        <taxon>Anaerolineales incertae sedis</taxon>
        <taxon>Candidatus Desulfolinea</taxon>
    </lineage>
</organism>
<comment type="caution">
    <text evidence="8">The sequence shown here is derived from an EMBL/GenBank/DDBJ whole genome shotgun (WGS) entry which is preliminary data.</text>
</comment>
<protein>
    <submittedName>
        <fullName evidence="8">Anion permease</fullName>
    </submittedName>
</protein>
<dbReference type="PANTHER" id="PTHR43568">
    <property type="entry name" value="P PROTEIN"/>
    <property type="match status" value="1"/>
</dbReference>
<feature type="domain" description="Citrate transporter-like" evidence="7">
    <location>
        <begin position="15"/>
        <end position="110"/>
    </location>
</feature>
<dbReference type="GO" id="GO:0055085">
    <property type="term" value="P:transmembrane transport"/>
    <property type="evidence" value="ECO:0007669"/>
    <property type="project" value="InterPro"/>
</dbReference>
<evidence type="ECO:0000256" key="3">
    <source>
        <dbReference type="ARBA" id="ARBA00022692"/>
    </source>
</evidence>
<keyword evidence="4 6" id="KW-1133">Transmembrane helix</keyword>
<evidence type="ECO:0000256" key="2">
    <source>
        <dbReference type="ARBA" id="ARBA00022448"/>
    </source>
</evidence>
<dbReference type="InterPro" id="IPR004680">
    <property type="entry name" value="Cit_transptr-like_dom"/>
</dbReference>